<dbReference type="AlphaFoldDB" id="A0A2B7WXS4"/>
<dbReference type="PROSITE" id="PS00086">
    <property type="entry name" value="CYTOCHROME_P450"/>
    <property type="match status" value="1"/>
</dbReference>
<proteinExistence type="inferred from homology"/>
<evidence type="ECO:0000256" key="6">
    <source>
        <dbReference type="ARBA" id="ARBA00023004"/>
    </source>
</evidence>
<comment type="cofactor">
    <cofactor evidence="1 8">
        <name>heme</name>
        <dbReference type="ChEBI" id="CHEBI:30413"/>
    </cofactor>
</comment>
<evidence type="ECO:0008006" key="12">
    <source>
        <dbReference type="Google" id="ProtNLM"/>
    </source>
</evidence>
<dbReference type="GO" id="GO:0016705">
    <property type="term" value="F:oxidoreductase activity, acting on paired donors, with incorporation or reduction of molecular oxygen"/>
    <property type="evidence" value="ECO:0007669"/>
    <property type="project" value="InterPro"/>
</dbReference>
<evidence type="ECO:0000256" key="1">
    <source>
        <dbReference type="ARBA" id="ARBA00001971"/>
    </source>
</evidence>
<keyword evidence="7 9" id="KW-0503">Monooxygenase</keyword>
<dbReference type="GO" id="GO:0020037">
    <property type="term" value="F:heme binding"/>
    <property type="evidence" value="ECO:0007669"/>
    <property type="project" value="InterPro"/>
</dbReference>
<comment type="similarity">
    <text evidence="2 9">Belongs to the cytochrome P450 family.</text>
</comment>
<dbReference type="InterPro" id="IPR017972">
    <property type="entry name" value="Cyt_P450_CS"/>
</dbReference>
<dbReference type="InterPro" id="IPR001128">
    <property type="entry name" value="Cyt_P450"/>
</dbReference>
<dbReference type="Gene3D" id="1.10.630.10">
    <property type="entry name" value="Cytochrome P450"/>
    <property type="match status" value="1"/>
</dbReference>
<keyword evidence="3 8" id="KW-0349">Heme</keyword>
<dbReference type="SUPFAM" id="SSF48264">
    <property type="entry name" value="Cytochrome P450"/>
    <property type="match status" value="1"/>
</dbReference>
<keyword evidence="5 9" id="KW-0560">Oxidoreductase</keyword>
<evidence type="ECO:0000256" key="4">
    <source>
        <dbReference type="ARBA" id="ARBA00022723"/>
    </source>
</evidence>
<evidence type="ECO:0000256" key="2">
    <source>
        <dbReference type="ARBA" id="ARBA00010617"/>
    </source>
</evidence>
<comment type="caution">
    <text evidence="10">The sequence shown here is derived from an EMBL/GenBank/DDBJ whole genome shotgun (WGS) entry which is preliminary data.</text>
</comment>
<accession>A0A2B7WXS4</accession>
<keyword evidence="4 8" id="KW-0479">Metal-binding</keyword>
<dbReference type="GO" id="GO:0009403">
    <property type="term" value="P:toxin biosynthetic process"/>
    <property type="evidence" value="ECO:0007669"/>
    <property type="project" value="UniProtKB-ARBA"/>
</dbReference>
<name>A0A2B7WXS4_9EURO</name>
<feature type="binding site" description="axial binding residue" evidence="8">
    <location>
        <position position="454"/>
    </location>
    <ligand>
        <name>heme</name>
        <dbReference type="ChEBI" id="CHEBI:30413"/>
    </ligand>
    <ligandPart>
        <name>Fe</name>
        <dbReference type="ChEBI" id="CHEBI:18248"/>
    </ligandPart>
</feature>
<evidence type="ECO:0000313" key="10">
    <source>
        <dbReference type="EMBL" id="PGH01390.1"/>
    </source>
</evidence>
<dbReference type="EMBL" id="PDNB01000172">
    <property type="protein sequence ID" value="PGH01390.1"/>
    <property type="molecule type" value="Genomic_DNA"/>
</dbReference>
<dbReference type="PANTHER" id="PTHR24305:SF230">
    <property type="entry name" value="P450, PUTATIVE (EUROFUNG)-RELATED"/>
    <property type="match status" value="1"/>
</dbReference>
<sequence>MAVISTVQVFAYSPGTLAATGVVILENPLTRPSKVLLYLCGQAIYNVFFHPLRSFPGPTSYAMSRIPYLNKLFRGTLELYMLDLHKKYGDVVRIAPNELAISRPEAWKEIMGNRARGEEEFGKWMPFYRAIEDKDPISIINADRELHGRLRRQLSHGFSDKSMREQEPLIKQYIDALLKRMHGVCAGGSNPLDLVEWYNFATFDIIGDLAFGESFGCIENAYFHPFVKRMLNTGKIGMFLQSASHFPLFKKFLVSLIPLSTLEEQMKVAREKLVRRMEMGKERPDLIEGLLKKKDEWNLSLGELVSNSQLLLIGGSETTATLLSGVTYLLLTNPHALERLTAEVRSAFKSEDEITINTVNGLGYMLACLDEALRMYPPVPTGLPRVIPKGGARIAGQFIPEDTIVAIHQWATYHNEKHFTDPFAYHPERFLGDPKFANDRREALQPFHVGPRNCLGRNLAYTEMRLILARLIYNFDMKLAPECADWMRKQRVFLFWTKGALKVHLTSVRR</sequence>
<dbReference type="GO" id="GO:0004497">
    <property type="term" value="F:monooxygenase activity"/>
    <property type="evidence" value="ECO:0007669"/>
    <property type="project" value="UniProtKB-KW"/>
</dbReference>
<dbReference type="PANTHER" id="PTHR24305">
    <property type="entry name" value="CYTOCHROME P450"/>
    <property type="match status" value="1"/>
</dbReference>
<protein>
    <recommendedName>
        <fullName evidence="12">Cytochrome P450 monooxygenase</fullName>
    </recommendedName>
</protein>
<dbReference type="PRINTS" id="PR00385">
    <property type="entry name" value="P450"/>
</dbReference>
<evidence type="ECO:0000256" key="9">
    <source>
        <dbReference type="RuleBase" id="RU000461"/>
    </source>
</evidence>
<evidence type="ECO:0000313" key="11">
    <source>
        <dbReference type="Proteomes" id="UP000223968"/>
    </source>
</evidence>
<reference evidence="10 11" key="1">
    <citation type="submission" date="2017-10" db="EMBL/GenBank/DDBJ databases">
        <title>Comparative genomics in systemic dimorphic fungi from Ajellomycetaceae.</title>
        <authorList>
            <person name="Munoz J.F."/>
            <person name="Mcewen J.G."/>
            <person name="Clay O.K."/>
            <person name="Cuomo C.A."/>
        </authorList>
    </citation>
    <scope>NUCLEOTIDE SEQUENCE [LARGE SCALE GENOMIC DNA]</scope>
    <source>
        <strain evidence="10 11">UAMH5409</strain>
    </source>
</reference>
<evidence type="ECO:0000256" key="7">
    <source>
        <dbReference type="ARBA" id="ARBA00023033"/>
    </source>
</evidence>
<dbReference type="FunFam" id="1.10.630.10:FF:000047">
    <property type="entry name" value="Cytochrome P450 monooxygenase"/>
    <property type="match status" value="1"/>
</dbReference>
<dbReference type="CDD" id="cd11058">
    <property type="entry name" value="CYP60B-like"/>
    <property type="match status" value="1"/>
</dbReference>
<dbReference type="Proteomes" id="UP000223968">
    <property type="component" value="Unassembled WGS sequence"/>
</dbReference>
<keyword evidence="11" id="KW-1185">Reference proteome</keyword>
<dbReference type="OrthoDB" id="1470350at2759"/>
<dbReference type="Pfam" id="PF00067">
    <property type="entry name" value="p450"/>
    <property type="match status" value="1"/>
</dbReference>
<dbReference type="GO" id="GO:0005506">
    <property type="term" value="F:iron ion binding"/>
    <property type="evidence" value="ECO:0007669"/>
    <property type="project" value="InterPro"/>
</dbReference>
<evidence type="ECO:0000256" key="5">
    <source>
        <dbReference type="ARBA" id="ARBA00023002"/>
    </source>
</evidence>
<dbReference type="InterPro" id="IPR002401">
    <property type="entry name" value="Cyt_P450_E_grp-I"/>
</dbReference>
<dbReference type="InterPro" id="IPR036396">
    <property type="entry name" value="Cyt_P450_sf"/>
</dbReference>
<evidence type="ECO:0000256" key="3">
    <source>
        <dbReference type="ARBA" id="ARBA00022617"/>
    </source>
</evidence>
<keyword evidence="6 8" id="KW-0408">Iron</keyword>
<organism evidence="10 11">
    <name type="scientific">Helicocarpus griseus UAMH5409</name>
    <dbReference type="NCBI Taxonomy" id="1447875"/>
    <lineage>
        <taxon>Eukaryota</taxon>
        <taxon>Fungi</taxon>
        <taxon>Dikarya</taxon>
        <taxon>Ascomycota</taxon>
        <taxon>Pezizomycotina</taxon>
        <taxon>Eurotiomycetes</taxon>
        <taxon>Eurotiomycetidae</taxon>
        <taxon>Onygenales</taxon>
        <taxon>Ajellomycetaceae</taxon>
        <taxon>Helicocarpus</taxon>
    </lineage>
</organism>
<gene>
    <name evidence="10" type="ORF">AJ79_07931</name>
</gene>
<evidence type="ECO:0000256" key="8">
    <source>
        <dbReference type="PIRSR" id="PIRSR602401-1"/>
    </source>
</evidence>
<dbReference type="PRINTS" id="PR00463">
    <property type="entry name" value="EP450I"/>
</dbReference>
<dbReference type="InterPro" id="IPR050121">
    <property type="entry name" value="Cytochrome_P450_monoxygenase"/>
</dbReference>
<dbReference type="STRING" id="1447875.A0A2B7WXS4"/>